<gene>
    <name evidence="3" type="ORF">OCBIM_22032421mg</name>
</gene>
<keyword evidence="1" id="KW-0812">Transmembrane</keyword>
<feature type="transmembrane region" description="Helical" evidence="1">
    <location>
        <begin position="335"/>
        <end position="359"/>
    </location>
</feature>
<evidence type="ECO:0008006" key="4">
    <source>
        <dbReference type="Google" id="ProtNLM"/>
    </source>
</evidence>
<feature type="signal peptide" evidence="2">
    <location>
        <begin position="1"/>
        <end position="22"/>
    </location>
</feature>
<accession>A0A0L8GJQ3</accession>
<dbReference type="OrthoDB" id="10389880at2759"/>
<reference evidence="3" key="1">
    <citation type="submission" date="2015-07" db="EMBL/GenBank/DDBJ databases">
        <title>MeaNS - Measles Nucleotide Surveillance Program.</title>
        <authorList>
            <person name="Tran T."/>
            <person name="Druce J."/>
        </authorList>
    </citation>
    <scope>NUCLEOTIDE SEQUENCE</scope>
    <source>
        <strain evidence="3">UCB-OBI-ISO-001</strain>
        <tissue evidence="3">Gonad</tissue>
    </source>
</reference>
<evidence type="ECO:0000256" key="2">
    <source>
        <dbReference type="SAM" id="SignalP"/>
    </source>
</evidence>
<feature type="chain" id="PRO_5005583081" description="Ig-like domain-containing protein" evidence="2">
    <location>
        <begin position="23"/>
        <end position="381"/>
    </location>
</feature>
<protein>
    <recommendedName>
        <fullName evidence="4">Ig-like domain-containing protein</fullName>
    </recommendedName>
</protein>
<keyword evidence="1" id="KW-0472">Membrane</keyword>
<organism evidence="3">
    <name type="scientific">Octopus bimaculoides</name>
    <name type="common">California two-spotted octopus</name>
    <dbReference type="NCBI Taxonomy" id="37653"/>
    <lineage>
        <taxon>Eukaryota</taxon>
        <taxon>Metazoa</taxon>
        <taxon>Spiralia</taxon>
        <taxon>Lophotrochozoa</taxon>
        <taxon>Mollusca</taxon>
        <taxon>Cephalopoda</taxon>
        <taxon>Coleoidea</taxon>
        <taxon>Octopodiformes</taxon>
        <taxon>Octopoda</taxon>
        <taxon>Incirrata</taxon>
        <taxon>Octopodidae</taxon>
        <taxon>Octopus</taxon>
    </lineage>
</organism>
<evidence type="ECO:0000313" key="3">
    <source>
        <dbReference type="EMBL" id="KOF77163.1"/>
    </source>
</evidence>
<evidence type="ECO:0000256" key="1">
    <source>
        <dbReference type="SAM" id="Phobius"/>
    </source>
</evidence>
<dbReference type="EMBL" id="KQ421533">
    <property type="protein sequence ID" value="KOF77163.1"/>
    <property type="molecule type" value="Genomic_DNA"/>
</dbReference>
<name>A0A0L8GJQ3_OCTBM</name>
<keyword evidence="2" id="KW-0732">Signal</keyword>
<keyword evidence="1" id="KW-1133">Transmembrane helix</keyword>
<dbReference type="KEGG" id="obi:106876422"/>
<sequence length="381" mass="42902">MLSMNRLLLLIITFRLIKKSYLFTSPGRTYFSHVNGNVHVMCTFHEGDFLEQWVEKGPIATCESVHPVDLDGYKIEDINCTSNTASMKVTLLKIKPLSFICHTNACLNIRLTLMPLFNDSGNLEPAGGTKPRMQKKFTLNCKIGASRHVVWFHEDGELLMKYKDCHAVGGNSSRFSGRAHFSCDYSKKMSVLSFVPILLADGNFSIICITSFHGSEYSIRTRDTRKLTTSEVGTIYIQGDRTAKFMCPLDKGDSLFEWKGDNFTANCTGSYATNQLKFYAINITCNPESSTLLLRISHRVSKMEIYCDSYLKRRKVFKVATPEPTTGALGDNVEYVVVISLLILLLIILICFNSICFMTSIGRHYWIKRADLSETSVSSQG</sequence>
<dbReference type="AlphaFoldDB" id="A0A0L8GJQ3"/>
<proteinExistence type="predicted"/>